<dbReference type="Proteomes" id="UP000683000">
    <property type="component" value="Unassembled WGS sequence"/>
</dbReference>
<organism evidence="2 3">
    <name type="scientific">Boletus reticuloceps</name>
    <dbReference type="NCBI Taxonomy" id="495285"/>
    <lineage>
        <taxon>Eukaryota</taxon>
        <taxon>Fungi</taxon>
        <taxon>Dikarya</taxon>
        <taxon>Basidiomycota</taxon>
        <taxon>Agaricomycotina</taxon>
        <taxon>Agaricomycetes</taxon>
        <taxon>Agaricomycetidae</taxon>
        <taxon>Boletales</taxon>
        <taxon>Boletineae</taxon>
        <taxon>Boletaceae</taxon>
        <taxon>Boletoideae</taxon>
        <taxon>Boletus</taxon>
    </lineage>
</organism>
<proteinExistence type="predicted"/>
<evidence type="ECO:0000313" key="2">
    <source>
        <dbReference type="EMBL" id="KAG6372723.1"/>
    </source>
</evidence>
<comment type="caution">
    <text evidence="2">The sequence shown here is derived from an EMBL/GenBank/DDBJ whole genome shotgun (WGS) entry which is preliminary data.</text>
</comment>
<keyword evidence="3" id="KW-1185">Reference proteome</keyword>
<reference evidence="2" key="1">
    <citation type="submission" date="2021-03" db="EMBL/GenBank/DDBJ databases">
        <title>Evolutionary innovations through gain and loss of genes in the ectomycorrhizal Boletales.</title>
        <authorList>
            <person name="Wu G."/>
            <person name="Miyauchi S."/>
            <person name="Morin E."/>
            <person name="Yang Z.-L."/>
            <person name="Xu J."/>
            <person name="Martin F.M."/>
        </authorList>
    </citation>
    <scope>NUCLEOTIDE SEQUENCE</scope>
    <source>
        <strain evidence="2">BR01</strain>
    </source>
</reference>
<evidence type="ECO:0000256" key="1">
    <source>
        <dbReference type="SAM" id="MobiDB-lite"/>
    </source>
</evidence>
<name>A0A8I3A773_9AGAM</name>
<feature type="region of interest" description="Disordered" evidence="1">
    <location>
        <begin position="55"/>
        <end position="87"/>
    </location>
</feature>
<dbReference type="EMBL" id="JAGFBS010000026">
    <property type="protein sequence ID" value="KAG6372723.1"/>
    <property type="molecule type" value="Genomic_DNA"/>
</dbReference>
<accession>A0A8I3A773</accession>
<dbReference type="OrthoDB" id="3270804at2759"/>
<dbReference type="AlphaFoldDB" id="A0A8I3A773"/>
<protein>
    <submittedName>
        <fullName evidence="2">Uncharacterized protein</fullName>
    </submittedName>
</protein>
<sequence>MTAKDLAACSSDNTSNLKLADDTINALSDLLKGIQLSEDHATEILGAVRAITNKHSDMRPPMSELPTSTDTVSDTAAPSTGGVSPVSGQLRVDQEALKIPSGHYVVTHNGTDFILPFRDQSEPFYLITKGKLVGMFLNW</sequence>
<feature type="compositionally biased region" description="Polar residues" evidence="1">
    <location>
        <begin position="65"/>
        <end position="82"/>
    </location>
</feature>
<evidence type="ECO:0000313" key="3">
    <source>
        <dbReference type="Proteomes" id="UP000683000"/>
    </source>
</evidence>
<gene>
    <name evidence="2" type="ORF">JVT61DRAFT_7496</name>
</gene>